<gene>
    <name evidence="2" type="ORF">SNAT2548_LOCUS3921</name>
</gene>
<sequence length="179" mass="20011">MEGGPSRRQPESTRRLPGNVGDMNALESVRVPVLLGQEKRPSFDAPGLTDREKTDLQMRCALMKHAVEEPSFDVVSVSAAAPALHPDELRRAAKRKPSLDMTESLLLSIFVSQQPEPWLEPELIGEAPVDQAWGTAFICLLFRRRSLMEEEDHEQQKDLDATPDDLEEIALLRSAVEDV</sequence>
<evidence type="ECO:0000313" key="2">
    <source>
        <dbReference type="EMBL" id="CAE7032596.1"/>
    </source>
</evidence>
<comment type="caution">
    <text evidence="2">The sequence shown here is derived from an EMBL/GenBank/DDBJ whole genome shotgun (WGS) entry which is preliminary data.</text>
</comment>
<evidence type="ECO:0000256" key="1">
    <source>
        <dbReference type="SAM" id="MobiDB-lite"/>
    </source>
</evidence>
<organism evidence="2 3">
    <name type="scientific">Symbiodinium natans</name>
    <dbReference type="NCBI Taxonomy" id="878477"/>
    <lineage>
        <taxon>Eukaryota</taxon>
        <taxon>Sar</taxon>
        <taxon>Alveolata</taxon>
        <taxon>Dinophyceae</taxon>
        <taxon>Suessiales</taxon>
        <taxon>Symbiodiniaceae</taxon>
        <taxon>Symbiodinium</taxon>
    </lineage>
</organism>
<dbReference type="Proteomes" id="UP000604046">
    <property type="component" value="Unassembled WGS sequence"/>
</dbReference>
<feature type="region of interest" description="Disordered" evidence="1">
    <location>
        <begin position="1"/>
        <end position="23"/>
    </location>
</feature>
<keyword evidence="3" id="KW-1185">Reference proteome</keyword>
<proteinExistence type="predicted"/>
<protein>
    <submittedName>
        <fullName evidence="2">Uncharacterized protein</fullName>
    </submittedName>
</protein>
<dbReference type="EMBL" id="CAJNDS010000240">
    <property type="protein sequence ID" value="CAE7032596.1"/>
    <property type="molecule type" value="Genomic_DNA"/>
</dbReference>
<accession>A0A812IDM1</accession>
<dbReference type="AlphaFoldDB" id="A0A812IDM1"/>
<reference evidence="2" key="1">
    <citation type="submission" date="2021-02" db="EMBL/GenBank/DDBJ databases">
        <authorList>
            <person name="Dougan E. K."/>
            <person name="Rhodes N."/>
            <person name="Thang M."/>
            <person name="Chan C."/>
        </authorList>
    </citation>
    <scope>NUCLEOTIDE SEQUENCE</scope>
</reference>
<name>A0A812IDM1_9DINO</name>
<evidence type="ECO:0000313" key="3">
    <source>
        <dbReference type="Proteomes" id="UP000604046"/>
    </source>
</evidence>